<comment type="caution">
    <text evidence="2">The sequence shown here is derived from an EMBL/GenBank/DDBJ whole genome shotgun (WGS) entry which is preliminary data.</text>
</comment>
<evidence type="ECO:0000256" key="1">
    <source>
        <dbReference type="SAM" id="SignalP"/>
    </source>
</evidence>
<evidence type="ECO:0000313" key="3">
    <source>
        <dbReference type="Proteomes" id="UP001595892"/>
    </source>
</evidence>
<gene>
    <name evidence="2" type="ORF">ACFO3Q_02540</name>
</gene>
<proteinExistence type="predicted"/>
<dbReference type="Proteomes" id="UP001595892">
    <property type="component" value="Unassembled WGS sequence"/>
</dbReference>
<dbReference type="PANTHER" id="PTHR37530">
    <property type="entry name" value="OUTER MEMBRANE PROTEIN SLP"/>
    <property type="match status" value="1"/>
</dbReference>
<keyword evidence="3" id="KW-1185">Reference proteome</keyword>
<reference evidence="3" key="1">
    <citation type="journal article" date="2019" name="Int. J. Syst. Evol. Microbiol.">
        <title>The Global Catalogue of Microorganisms (GCM) 10K type strain sequencing project: providing services to taxonomists for standard genome sequencing and annotation.</title>
        <authorList>
            <consortium name="The Broad Institute Genomics Platform"/>
            <consortium name="The Broad Institute Genome Sequencing Center for Infectious Disease"/>
            <person name="Wu L."/>
            <person name="Ma J."/>
        </authorList>
    </citation>
    <scope>NUCLEOTIDE SEQUENCE [LARGE SCALE GENOMIC DNA]</scope>
    <source>
        <strain evidence="3">CGMCC 1.13574</strain>
    </source>
</reference>
<organism evidence="2 3">
    <name type="scientific">Coralloluteibacterium thermophilum</name>
    <dbReference type="NCBI Taxonomy" id="2707049"/>
    <lineage>
        <taxon>Bacteria</taxon>
        <taxon>Pseudomonadati</taxon>
        <taxon>Pseudomonadota</taxon>
        <taxon>Gammaproteobacteria</taxon>
        <taxon>Lysobacterales</taxon>
        <taxon>Lysobacteraceae</taxon>
        <taxon>Coralloluteibacterium</taxon>
    </lineage>
</organism>
<dbReference type="InterPro" id="IPR004658">
    <property type="entry name" value="OMP_Slp"/>
</dbReference>
<protein>
    <submittedName>
        <fullName evidence="2">Slp family lipoprotein</fullName>
    </submittedName>
</protein>
<keyword evidence="2" id="KW-0449">Lipoprotein</keyword>
<dbReference type="PROSITE" id="PS51257">
    <property type="entry name" value="PROKAR_LIPOPROTEIN"/>
    <property type="match status" value="1"/>
</dbReference>
<sequence>MPRRLLLLPLLALAACATPPAPLKGNYAPLSPELAAHREAVGDLVRWGGTLVRATPEPGRTCFELVGRELDARGRPREVDRSAGRFVACRAGFYDPEVFAEGRAVTVTGRIDGFETRRVGEYDYRQPRVAADVVYLWPERREVEVIHAPYPYRYGYWWW</sequence>
<keyword evidence="1" id="KW-0732">Signal</keyword>
<evidence type="ECO:0000313" key="2">
    <source>
        <dbReference type="EMBL" id="MFC4727046.1"/>
    </source>
</evidence>
<name>A0ABV9NIK4_9GAMM</name>
<accession>A0ABV9NIK4</accession>
<feature type="signal peptide" evidence="1">
    <location>
        <begin position="1"/>
        <end position="17"/>
    </location>
</feature>
<dbReference type="EMBL" id="JBHSGG010000003">
    <property type="protein sequence ID" value="MFC4727046.1"/>
    <property type="molecule type" value="Genomic_DNA"/>
</dbReference>
<dbReference type="RefSeq" id="WP_377003043.1">
    <property type="nucleotide sequence ID" value="NZ_JBHSGG010000003.1"/>
</dbReference>
<feature type="chain" id="PRO_5045220352" evidence="1">
    <location>
        <begin position="18"/>
        <end position="159"/>
    </location>
</feature>
<dbReference type="PANTHER" id="PTHR37530:SF1">
    <property type="entry name" value="OUTER MEMBRANE PROTEIN SLP"/>
    <property type="match status" value="1"/>
</dbReference>
<dbReference type="Pfam" id="PF03843">
    <property type="entry name" value="Slp"/>
    <property type="match status" value="1"/>
</dbReference>
<dbReference type="PIRSF" id="PIRSF004982">
    <property type="entry name" value="SlP"/>
    <property type="match status" value="1"/>
</dbReference>